<feature type="region of interest" description="Disordered" evidence="1">
    <location>
        <begin position="36"/>
        <end position="67"/>
    </location>
</feature>
<reference evidence="3" key="1">
    <citation type="submission" date="2021-01" db="EMBL/GenBank/DDBJ databases">
        <authorList>
            <person name="Corre E."/>
            <person name="Pelletier E."/>
            <person name="Niang G."/>
            <person name="Scheremetjew M."/>
            <person name="Finn R."/>
            <person name="Kale V."/>
            <person name="Holt S."/>
            <person name="Cochrane G."/>
            <person name="Meng A."/>
            <person name="Brown T."/>
            <person name="Cohen L."/>
        </authorList>
    </citation>
    <scope>NUCLEOTIDE SEQUENCE</scope>
    <source>
        <strain evidence="3">CCMP2078</strain>
    </source>
</reference>
<sequence>MASTPQTALFLSLVLAVFLPCGSSFRALPSRAVYRSSSLRSSPPNQPETEPGELNKPPRGPHTEGFIVGGPSEDVTLEELSNENLLRIIRQESTDRDVNMLVWRCLGYRGVETSDGVEWTGDKVFPKWKVNFPLPPDVIGESRTYMPQIDKPVMEANRALVRTIPMAHKQSLKKYLRPAGFPGFKLKELTPNKTRRAQAVNWLLFFREELYGKTVDELIAKRERERQEEANAAADGEPPGFTPPIREVF</sequence>
<name>A0A7R9UFG3_9STRA</name>
<organism evidence="3">
    <name type="scientific">Pinguiococcus pyrenoidosus</name>
    <dbReference type="NCBI Taxonomy" id="172671"/>
    <lineage>
        <taxon>Eukaryota</taxon>
        <taxon>Sar</taxon>
        <taxon>Stramenopiles</taxon>
        <taxon>Ochrophyta</taxon>
        <taxon>Pinguiophyceae</taxon>
        <taxon>Pinguiochrysidales</taxon>
        <taxon>Pinguiochrysidaceae</taxon>
        <taxon>Pinguiococcus</taxon>
    </lineage>
</organism>
<evidence type="ECO:0000313" key="3">
    <source>
        <dbReference type="EMBL" id="CAD8262623.1"/>
    </source>
</evidence>
<accession>A0A7R9UFG3</accession>
<feature type="chain" id="PRO_5031276138" evidence="2">
    <location>
        <begin position="25"/>
        <end position="249"/>
    </location>
</feature>
<keyword evidence="2" id="KW-0732">Signal</keyword>
<proteinExistence type="predicted"/>
<evidence type="ECO:0000256" key="1">
    <source>
        <dbReference type="SAM" id="MobiDB-lite"/>
    </source>
</evidence>
<dbReference type="EMBL" id="HBEA01015879">
    <property type="protein sequence ID" value="CAD8262623.1"/>
    <property type="molecule type" value="Transcribed_RNA"/>
</dbReference>
<dbReference type="AlphaFoldDB" id="A0A7R9UFG3"/>
<dbReference type="Pfam" id="PF08853">
    <property type="entry name" value="DUF1823"/>
    <property type="match status" value="1"/>
</dbReference>
<feature type="region of interest" description="Disordered" evidence="1">
    <location>
        <begin position="226"/>
        <end position="249"/>
    </location>
</feature>
<dbReference type="InterPro" id="IPR014952">
    <property type="entry name" value="DUF1823"/>
</dbReference>
<protein>
    <submittedName>
        <fullName evidence="3">Uncharacterized protein</fullName>
    </submittedName>
</protein>
<gene>
    <name evidence="3" type="ORF">PPYR1160_LOCUS12125</name>
</gene>
<dbReference type="Gene3D" id="1.10.418.90">
    <property type="entry name" value="Protein of unknown function DUF1823"/>
    <property type="match status" value="1"/>
</dbReference>
<feature type="signal peptide" evidence="2">
    <location>
        <begin position="1"/>
        <end position="24"/>
    </location>
</feature>
<evidence type="ECO:0000256" key="2">
    <source>
        <dbReference type="SAM" id="SignalP"/>
    </source>
</evidence>